<sequence length="95" mass="10774">MASTDIIIHDEKDNVGVVVIEKITPNQDYNCWIMENDKSITIKSKNEISLGHKIAMLNLNEGDTILKYGHDIGKVVKAIKKGEHVHVHNVKTKKW</sequence>
<dbReference type="Gene3D" id="2.30.130.110">
    <property type="match status" value="1"/>
</dbReference>
<evidence type="ECO:0000313" key="1">
    <source>
        <dbReference type="EMBL" id="SVE33400.1"/>
    </source>
</evidence>
<organism evidence="1">
    <name type="scientific">marine metagenome</name>
    <dbReference type="NCBI Taxonomy" id="408172"/>
    <lineage>
        <taxon>unclassified sequences</taxon>
        <taxon>metagenomes</taxon>
        <taxon>ecological metagenomes</taxon>
    </lineage>
</organism>
<dbReference type="EMBL" id="UINC01210092">
    <property type="protein sequence ID" value="SVE33400.1"/>
    <property type="molecule type" value="Genomic_DNA"/>
</dbReference>
<dbReference type="CDD" id="cd11613">
    <property type="entry name" value="SAF_AH_GD"/>
    <property type="match status" value="1"/>
</dbReference>
<dbReference type="AlphaFoldDB" id="A0A383CN01"/>
<gene>
    <name evidence="1" type="ORF">METZ01_LOCUS486254</name>
</gene>
<accession>A0A383CN01</accession>
<name>A0A383CN01_9ZZZZ</name>
<proteinExistence type="predicted"/>
<reference evidence="1" key="1">
    <citation type="submission" date="2018-05" db="EMBL/GenBank/DDBJ databases">
        <authorList>
            <person name="Lanie J.A."/>
            <person name="Ng W.-L."/>
            <person name="Kazmierczak K.M."/>
            <person name="Andrzejewski T.M."/>
            <person name="Davidsen T.M."/>
            <person name="Wayne K.J."/>
            <person name="Tettelin H."/>
            <person name="Glass J.I."/>
            <person name="Rusch D."/>
            <person name="Podicherti R."/>
            <person name="Tsui H.-C.T."/>
            <person name="Winkler M.E."/>
        </authorList>
    </citation>
    <scope>NUCLEOTIDE SEQUENCE</scope>
</reference>
<protein>
    <submittedName>
        <fullName evidence="1">Uncharacterized protein</fullName>
    </submittedName>
</protein>
<dbReference type="InterPro" id="IPR044144">
    <property type="entry name" value="SAF_UxaA/GarD"/>
</dbReference>